<feature type="transmembrane region" description="Helical" evidence="1">
    <location>
        <begin position="7"/>
        <end position="31"/>
    </location>
</feature>
<keyword evidence="1" id="KW-1133">Transmembrane helix</keyword>
<comment type="caution">
    <text evidence="2">The sequence shown here is derived from an EMBL/GenBank/DDBJ whole genome shotgun (WGS) entry which is preliminary data.</text>
</comment>
<dbReference type="RefSeq" id="WP_111145771.1">
    <property type="nucleotide sequence ID" value="NZ_QKRB01000036.1"/>
</dbReference>
<proteinExistence type="predicted"/>
<sequence length="168" mass="18841">MQQKLAMGSVIAACLILCSGMLGMGVLYWAMFSTINLFVNPIGAVLIVTLLIIGIRYIKRAEEGREVYLLGLQYYLIVALMSISNDIYRGMIAALRDKPLFLGFSDMPIMPDELYDYVSVYLIFPFPVPHVQWKLLFLLSVAALLAAGGWFVKTILRIRRSTYGCSSQ</sequence>
<feature type="transmembrane region" description="Helical" evidence="1">
    <location>
        <begin position="37"/>
        <end position="55"/>
    </location>
</feature>
<dbReference type="Proteomes" id="UP000249522">
    <property type="component" value="Unassembled WGS sequence"/>
</dbReference>
<gene>
    <name evidence="2" type="ORF">DNH61_06065</name>
</gene>
<dbReference type="AlphaFoldDB" id="A0A2W1LFD1"/>
<protein>
    <submittedName>
        <fullName evidence="2">Uncharacterized protein</fullName>
    </submittedName>
</protein>
<keyword evidence="1" id="KW-0472">Membrane</keyword>
<evidence type="ECO:0000313" key="3">
    <source>
        <dbReference type="Proteomes" id="UP000249522"/>
    </source>
</evidence>
<accession>A0A2W1LFD1</accession>
<name>A0A2W1LFD1_9BACL</name>
<organism evidence="2 3">
    <name type="scientific">Paenibacillus sambharensis</name>
    <dbReference type="NCBI Taxonomy" id="1803190"/>
    <lineage>
        <taxon>Bacteria</taxon>
        <taxon>Bacillati</taxon>
        <taxon>Bacillota</taxon>
        <taxon>Bacilli</taxon>
        <taxon>Bacillales</taxon>
        <taxon>Paenibacillaceae</taxon>
        <taxon>Paenibacillus</taxon>
    </lineage>
</organism>
<keyword evidence="1" id="KW-0812">Transmembrane</keyword>
<evidence type="ECO:0000313" key="2">
    <source>
        <dbReference type="EMBL" id="PZD96760.1"/>
    </source>
</evidence>
<feature type="transmembrane region" description="Helical" evidence="1">
    <location>
        <begin position="131"/>
        <end position="152"/>
    </location>
</feature>
<evidence type="ECO:0000256" key="1">
    <source>
        <dbReference type="SAM" id="Phobius"/>
    </source>
</evidence>
<reference evidence="2 3" key="1">
    <citation type="submission" date="2018-06" db="EMBL/GenBank/DDBJ databases">
        <title>Paenibacillus imtechensis sp. nov.</title>
        <authorList>
            <person name="Pinnaka A.K."/>
            <person name="Singh H."/>
            <person name="Kaur M."/>
        </authorList>
    </citation>
    <scope>NUCLEOTIDE SEQUENCE [LARGE SCALE GENOMIC DNA]</scope>
    <source>
        <strain evidence="2 3">SMB1</strain>
    </source>
</reference>
<feature type="transmembrane region" description="Helical" evidence="1">
    <location>
        <begin position="67"/>
        <end position="88"/>
    </location>
</feature>
<keyword evidence="3" id="KW-1185">Reference proteome</keyword>
<dbReference type="EMBL" id="QKRB01000036">
    <property type="protein sequence ID" value="PZD96760.1"/>
    <property type="molecule type" value="Genomic_DNA"/>
</dbReference>